<evidence type="ECO:0000259" key="3">
    <source>
        <dbReference type="Pfam" id="PF03713"/>
    </source>
</evidence>
<feature type="region of interest" description="Disordered" evidence="1">
    <location>
        <begin position="132"/>
        <end position="164"/>
    </location>
</feature>
<feature type="chain" id="PRO_5038614618" evidence="2">
    <location>
        <begin position="22"/>
        <end position="236"/>
    </location>
</feature>
<evidence type="ECO:0000256" key="2">
    <source>
        <dbReference type="SAM" id="SignalP"/>
    </source>
</evidence>
<protein>
    <submittedName>
        <fullName evidence="4">Uncharacterized protein (DUF305 family)</fullName>
    </submittedName>
</protein>
<dbReference type="RefSeq" id="WP_179813675.1">
    <property type="nucleotide sequence ID" value="NZ_JACBZD010000001.1"/>
</dbReference>
<dbReference type="Proteomes" id="UP000567795">
    <property type="component" value="Unassembled WGS sequence"/>
</dbReference>
<keyword evidence="2" id="KW-0732">Signal</keyword>
<gene>
    <name evidence="4" type="ORF">FHU37_001774</name>
</gene>
<reference evidence="4 5" key="1">
    <citation type="submission" date="2020-07" db="EMBL/GenBank/DDBJ databases">
        <title>Sequencing the genomes of 1000 actinobacteria strains.</title>
        <authorList>
            <person name="Klenk H.-P."/>
        </authorList>
    </citation>
    <scope>NUCLEOTIDE SEQUENCE [LARGE SCALE GENOMIC DNA]</scope>
    <source>
        <strain evidence="4 5">DSM 42178</strain>
    </source>
</reference>
<dbReference type="PANTHER" id="PTHR36933">
    <property type="entry name" value="SLL0788 PROTEIN"/>
    <property type="match status" value="1"/>
</dbReference>
<evidence type="ECO:0000313" key="5">
    <source>
        <dbReference type="Proteomes" id="UP000567795"/>
    </source>
</evidence>
<evidence type="ECO:0000256" key="1">
    <source>
        <dbReference type="SAM" id="MobiDB-lite"/>
    </source>
</evidence>
<keyword evidence="5" id="KW-1185">Reference proteome</keyword>
<dbReference type="InterPro" id="IPR012347">
    <property type="entry name" value="Ferritin-like"/>
</dbReference>
<feature type="region of interest" description="Disordered" evidence="1">
    <location>
        <begin position="33"/>
        <end position="69"/>
    </location>
</feature>
<name>A0A853A232_9ACTN</name>
<feature type="compositionally biased region" description="Low complexity" evidence="1">
    <location>
        <begin position="33"/>
        <end position="43"/>
    </location>
</feature>
<dbReference type="Pfam" id="PF03713">
    <property type="entry name" value="DUF305"/>
    <property type="match status" value="1"/>
</dbReference>
<comment type="caution">
    <text evidence="4">The sequence shown here is derived from an EMBL/GenBank/DDBJ whole genome shotgun (WGS) entry which is preliminary data.</text>
</comment>
<sequence>MERLRALTAAALLLVPLSLTACTSDSGTADAAAAATPPAATATNPVIVPGRPGEDASTLPADQVSPEPPRVTTADVEYIEMMIPHHEQALEMASLAADRTENADVTAMAERIIASQGPEVETMRAWLEQNAPAGDGHAHEDAGHEDAGHDSAPPHSGHADMPGMATPEQLARLADSTGEEFDALFVELMSTHHQGAVTMATDVLVRGAHFQVEEMAQEVIAIQSVEIDRMRDMVAR</sequence>
<feature type="compositionally biased region" description="Basic and acidic residues" evidence="1">
    <location>
        <begin position="136"/>
        <end position="149"/>
    </location>
</feature>
<dbReference type="Gene3D" id="1.20.1260.10">
    <property type="match status" value="1"/>
</dbReference>
<proteinExistence type="predicted"/>
<dbReference type="AlphaFoldDB" id="A0A853A232"/>
<dbReference type="PROSITE" id="PS51257">
    <property type="entry name" value="PROKAR_LIPOPROTEIN"/>
    <property type="match status" value="1"/>
</dbReference>
<evidence type="ECO:0000313" key="4">
    <source>
        <dbReference type="EMBL" id="NYI04831.1"/>
    </source>
</evidence>
<organism evidence="4 5">
    <name type="scientific">Allostreptomyces psammosilenae</name>
    <dbReference type="NCBI Taxonomy" id="1892865"/>
    <lineage>
        <taxon>Bacteria</taxon>
        <taxon>Bacillati</taxon>
        <taxon>Actinomycetota</taxon>
        <taxon>Actinomycetes</taxon>
        <taxon>Kitasatosporales</taxon>
        <taxon>Streptomycetaceae</taxon>
        <taxon>Allostreptomyces</taxon>
    </lineage>
</organism>
<dbReference type="PANTHER" id="PTHR36933:SF1">
    <property type="entry name" value="SLL0788 PROTEIN"/>
    <property type="match status" value="1"/>
</dbReference>
<dbReference type="EMBL" id="JACBZD010000001">
    <property type="protein sequence ID" value="NYI04831.1"/>
    <property type="molecule type" value="Genomic_DNA"/>
</dbReference>
<feature type="domain" description="DUF305" evidence="3">
    <location>
        <begin position="75"/>
        <end position="233"/>
    </location>
</feature>
<dbReference type="InterPro" id="IPR005183">
    <property type="entry name" value="DUF305_CopM-like"/>
</dbReference>
<accession>A0A853A232</accession>
<feature type="signal peptide" evidence="2">
    <location>
        <begin position="1"/>
        <end position="21"/>
    </location>
</feature>